<evidence type="ECO:0000256" key="8">
    <source>
        <dbReference type="HAMAP-Rule" id="MF_00425"/>
    </source>
</evidence>
<name>A0A9D2IBP5_9BACT</name>
<protein>
    <recommendedName>
        <fullName evidence="8">Na(+)-translocating NADH-quinone reductase subunit A</fullName>
        <shortName evidence="8">Na(+)-NQR subunit A</shortName>
        <shortName evidence="8">Na(+)-translocating NQR subunit A</shortName>
        <ecNumber evidence="8">7.2.1.1</ecNumber>
    </recommendedName>
    <alternativeName>
        <fullName evidence="8">NQR complex subunit A</fullName>
    </alternativeName>
    <alternativeName>
        <fullName evidence="8">NQR-1 subunit A</fullName>
    </alternativeName>
</protein>
<reference evidence="12" key="2">
    <citation type="submission" date="2021-04" db="EMBL/GenBank/DDBJ databases">
        <authorList>
            <person name="Gilroy R."/>
        </authorList>
    </citation>
    <scope>NUCLEOTIDE SEQUENCE</scope>
    <source>
        <strain evidence="12">CHK169-11906</strain>
    </source>
</reference>
<dbReference type="Pfam" id="PF24836">
    <property type="entry name" value="NQRA_2nd"/>
    <property type="match status" value="1"/>
</dbReference>
<dbReference type="InterPro" id="IPR008703">
    <property type="entry name" value="NqrA"/>
</dbReference>
<dbReference type="InterPro" id="IPR056148">
    <property type="entry name" value="NQRA_2nd"/>
</dbReference>
<dbReference type="PANTHER" id="PTHR37839:SF1">
    <property type="entry name" value="NA(+)-TRANSLOCATING NADH-QUINONE REDUCTASE SUBUNIT A"/>
    <property type="match status" value="1"/>
</dbReference>
<comment type="subunit">
    <text evidence="8">Composed of six subunits; NqrA, NqrB, NqrC, NqrD, NqrE and NqrF.</text>
</comment>
<evidence type="ECO:0000256" key="7">
    <source>
        <dbReference type="ARBA" id="ARBA00023201"/>
    </source>
</evidence>
<feature type="domain" description="NqrA second alpha/beta" evidence="11">
    <location>
        <begin position="115"/>
        <end position="258"/>
    </location>
</feature>
<feature type="domain" description="Na(+)-translocating NADH-quinone reductase subunit A C-terminal" evidence="10">
    <location>
        <begin position="263"/>
        <end position="316"/>
    </location>
</feature>
<comment type="similarity">
    <text evidence="8">Belongs to the NqrA family.</text>
</comment>
<keyword evidence="6 8" id="KW-0830">Ubiquinone</keyword>
<dbReference type="Pfam" id="PF11973">
    <property type="entry name" value="NQRA_SLBB"/>
    <property type="match status" value="1"/>
</dbReference>
<evidence type="ECO:0000313" key="13">
    <source>
        <dbReference type="Proteomes" id="UP000824259"/>
    </source>
</evidence>
<evidence type="ECO:0000256" key="3">
    <source>
        <dbReference type="ARBA" id="ARBA00023027"/>
    </source>
</evidence>
<evidence type="ECO:0000259" key="9">
    <source>
        <dbReference type="Pfam" id="PF05896"/>
    </source>
</evidence>
<evidence type="ECO:0000256" key="5">
    <source>
        <dbReference type="ARBA" id="ARBA00023065"/>
    </source>
</evidence>
<evidence type="ECO:0000313" key="12">
    <source>
        <dbReference type="EMBL" id="HJA98519.1"/>
    </source>
</evidence>
<evidence type="ECO:0000256" key="6">
    <source>
        <dbReference type="ARBA" id="ARBA00023075"/>
    </source>
</evidence>
<evidence type="ECO:0000256" key="1">
    <source>
        <dbReference type="ARBA" id="ARBA00022448"/>
    </source>
</evidence>
<feature type="domain" description="NqrA N-terminal barrel-sandwich hybrid" evidence="9">
    <location>
        <begin position="5"/>
        <end position="97"/>
    </location>
</feature>
<dbReference type="HAMAP" id="MF_00425">
    <property type="entry name" value="NqrA"/>
    <property type="match status" value="1"/>
</dbReference>
<dbReference type="Proteomes" id="UP000824259">
    <property type="component" value="Unassembled WGS sequence"/>
</dbReference>
<evidence type="ECO:0000259" key="11">
    <source>
        <dbReference type="Pfam" id="PF24836"/>
    </source>
</evidence>
<organism evidence="12 13">
    <name type="scientific">Candidatus Alistipes avicola</name>
    <dbReference type="NCBI Taxonomy" id="2838432"/>
    <lineage>
        <taxon>Bacteria</taxon>
        <taxon>Pseudomonadati</taxon>
        <taxon>Bacteroidota</taxon>
        <taxon>Bacteroidia</taxon>
        <taxon>Bacteroidales</taxon>
        <taxon>Rikenellaceae</taxon>
        <taxon>Alistipes</taxon>
    </lineage>
</organism>
<dbReference type="NCBIfam" id="TIGR01936">
    <property type="entry name" value="nqrA"/>
    <property type="match status" value="1"/>
</dbReference>
<dbReference type="Pfam" id="PF05896">
    <property type="entry name" value="NQRA_N"/>
    <property type="match status" value="1"/>
</dbReference>
<comment type="function">
    <text evidence="8">NQR complex catalyzes the reduction of ubiquinone-1 to ubiquinol by two successive reactions, coupled with the transport of Na(+) ions from the cytoplasm to the periplasm. NqrA to NqrE are probably involved in the second step, the conversion of ubisemiquinone to ubiquinol.</text>
</comment>
<dbReference type="NCBIfam" id="NF003761">
    <property type="entry name" value="PRK05352.1-4"/>
    <property type="match status" value="1"/>
</dbReference>
<dbReference type="InterPro" id="IPR056147">
    <property type="entry name" value="NQRA_N"/>
</dbReference>
<dbReference type="InterPro" id="IPR022615">
    <property type="entry name" value="NqrA_C_domain"/>
</dbReference>
<accession>A0A9D2IBP5</accession>
<keyword evidence="2 8" id="KW-1278">Translocase</keyword>
<evidence type="ECO:0000256" key="2">
    <source>
        <dbReference type="ARBA" id="ARBA00022967"/>
    </source>
</evidence>
<reference evidence="12" key="1">
    <citation type="journal article" date="2021" name="PeerJ">
        <title>Extensive microbial diversity within the chicken gut microbiome revealed by metagenomics and culture.</title>
        <authorList>
            <person name="Gilroy R."/>
            <person name="Ravi A."/>
            <person name="Getino M."/>
            <person name="Pursley I."/>
            <person name="Horton D.L."/>
            <person name="Alikhan N.F."/>
            <person name="Baker D."/>
            <person name="Gharbi K."/>
            <person name="Hall N."/>
            <person name="Watson M."/>
            <person name="Adriaenssens E.M."/>
            <person name="Foster-Nyarko E."/>
            <person name="Jarju S."/>
            <person name="Secka A."/>
            <person name="Antonio M."/>
            <person name="Oren A."/>
            <person name="Chaudhuri R.R."/>
            <person name="La Ragione R."/>
            <person name="Hildebrand F."/>
            <person name="Pallen M.J."/>
        </authorList>
    </citation>
    <scope>NUCLEOTIDE SEQUENCE</scope>
    <source>
        <strain evidence="12">CHK169-11906</strain>
    </source>
</reference>
<evidence type="ECO:0000259" key="10">
    <source>
        <dbReference type="Pfam" id="PF11973"/>
    </source>
</evidence>
<dbReference type="PANTHER" id="PTHR37839">
    <property type="entry name" value="NA(+)-TRANSLOCATING NADH-QUINONE REDUCTASE SUBUNIT A"/>
    <property type="match status" value="1"/>
</dbReference>
<proteinExistence type="inferred from homology"/>
<dbReference type="GO" id="GO:0006814">
    <property type="term" value="P:sodium ion transport"/>
    <property type="evidence" value="ECO:0007669"/>
    <property type="project" value="UniProtKB-UniRule"/>
</dbReference>
<dbReference type="GO" id="GO:0016655">
    <property type="term" value="F:oxidoreductase activity, acting on NAD(P)H, quinone or similar compound as acceptor"/>
    <property type="evidence" value="ECO:0007669"/>
    <property type="project" value="UniProtKB-UniRule"/>
</dbReference>
<dbReference type="EMBL" id="DWYR01000009">
    <property type="protein sequence ID" value="HJA98519.1"/>
    <property type="molecule type" value="Genomic_DNA"/>
</dbReference>
<dbReference type="Gene3D" id="2.40.50.100">
    <property type="match status" value="1"/>
</dbReference>
<sequence>MSKIITLRKGLDINLQGKAAQKLVQAPMAAEYAVSPLDFEGVTPKLLVKAGDQVKAGTPLFFDKKNERVVFTSPVSGVVSAINRGEKRRILNVTIQPDANQTYEEFGKLNVQSASREEIIDLLLKAGLWPMIIQRPYGIIADPTKMPKAIFISTFDSAPLAPDYNFVLENQKENLQRGVEVMRRLTSGKVHLGVRATAEGFMASLKDAEIDRFAGKHPVGNVGVQIHHVDPINKDEIVWTVNIQDLAIIGRFFQEGRVDMSKIVAVAGAEVKEPHYCQIIGGASVASILGNNIKPQAEGNSVRIISGNVLTGRKTSSDGFIGFYVNMLTVIPEGNHYELLGWAMPRFSKFSVSRAYFSWLCPKKSYNLDTNLNGGERPFVVTGLYDKYLPMDIYPMYLLKAILAKDIDKMENLGIYEVIEEDFALCEFVDPSKVEMQQIIRDGINYMIKEA</sequence>
<comment type="catalytic activity">
    <reaction evidence="8">
        <text>a ubiquinone + n Na(+)(in) + NADH + H(+) = a ubiquinol + n Na(+)(out) + NAD(+)</text>
        <dbReference type="Rhea" id="RHEA:47748"/>
        <dbReference type="Rhea" id="RHEA-COMP:9565"/>
        <dbReference type="Rhea" id="RHEA-COMP:9566"/>
        <dbReference type="ChEBI" id="CHEBI:15378"/>
        <dbReference type="ChEBI" id="CHEBI:16389"/>
        <dbReference type="ChEBI" id="CHEBI:17976"/>
        <dbReference type="ChEBI" id="CHEBI:29101"/>
        <dbReference type="ChEBI" id="CHEBI:57540"/>
        <dbReference type="ChEBI" id="CHEBI:57945"/>
        <dbReference type="EC" id="7.2.1.1"/>
    </reaction>
</comment>
<dbReference type="EC" id="7.2.1.1" evidence="8"/>
<keyword evidence="5 8" id="KW-0406">Ion transport</keyword>
<keyword evidence="7 8" id="KW-0739">Sodium transport</keyword>
<evidence type="ECO:0000256" key="4">
    <source>
        <dbReference type="ARBA" id="ARBA00023053"/>
    </source>
</evidence>
<keyword evidence="4 8" id="KW-0915">Sodium</keyword>
<comment type="caution">
    <text evidence="12">The sequence shown here is derived from an EMBL/GenBank/DDBJ whole genome shotgun (WGS) entry which is preliminary data.</text>
</comment>
<dbReference type="AlphaFoldDB" id="A0A9D2IBP5"/>
<gene>
    <name evidence="8" type="primary">nqrA</name>
    <name evidence="12" type="ORF">H9779_02820</name>
</gene>
<keyword evidence="1 8" id="KW-0813">Transport</keyword>
<keyword evidence="3 8" id="KW-0520">NAD</keyword>